<feature type="domain" description="DUF306" evidence="1">
    <location>
        <begin position="53"/>
        <end position="125"/>
    </location>
</feature>
<organism evidence="2 3">
    <name type="scientific">Kineosporia mesophila</name>
    <dbReference type="NCBI Taxonomy" id="566012"/>
    <lineage>
        <taxon>Bacteria</taxon>
        <taxon>Bacillati</taxon>
        <taxon>Actinomycetota</taxon>
        <taxon>Actinomycetes</taxon>
        <taxon>Kineosporiales</taxon>
        <taxon>Kineosporiaceae</taxon>
        <taxon>Kineosporia</taxon>
    </lineage>
</organism>
<dbReference type="InterPro" id="IPR005184">
    <property type="entry name" value="DUF306_Meta_HslJ"/>
</dbReference>
<protein>
    <recommendedName>
        <fullName evidence="1">DUF306 domain-containing protein</fullName>
    </recommendedName>
</protein>
<keyword evidence="3" id="KW-1185">Reference proteome</keyword>
<sequence>MPLVAAVLVAGCGSDDEVTPRDAGVERNILGTWYPWDIPAYVPPGFGADSFPEATVTFKENGTWTGSDGCNGQGGDYEIAADGTFSAGEPGPSTLMGCANVPNATVLHSSTKASVEGGMLVLSLNGTTTGRYLREPQVAPSPSASVADR</sequence>
<dbReference type="EMBL" id="BAAAZO010000012">
    <property type="protein sequence ID" value="GAA3636516.1"/>
    <property type="molecule type" value="Genomic_DNA"/>
</dbReference>
<reference evidence="3" key="1">
    <citation type="journal article" date="2019" name="Int. J. Syst. Evol. Microbiol.">
        <title>The Global Catalogue of Microorganisms (GCM) 10K type strain sequencing project: providing services to taxonomists for standard genome sequencing and annotation.</title>
        <authorList>
            <consortium name="The Broad Institute Genomics Platform"/>
            <consortium name="The Broad Institute Genome Sequencing Center for Infectious Disease"/>
            <person name="Wu L."/>
            <person name="Ma J."/>
        </authorList>
    </citation>
    <scope>NUCLEOTIDE SEQUENCE [LARGE SCALE GENOMIC DNA]</scope>
    <source>
        <strain evidence="3">JCM 16902</strain>
    </source>
</reference>
<dbReference type="InterPro" id="IPR038670">
    <property type="entry name" value="HslJ-like_sf"/>
</dbReference>
<comment type="caution">
    <text evidence="2">The sequence shown here is derived from an EMBL/GenBank/DDBJ whole genome shotgun (WGS) entry which is preliminary data.</text>
</comment>
<proteinExistence type="predicted"/>
<gene>
    <name evidence="2" type="ORF">GCM10022223_63710</name>
</gene>
<evidence type="ECO:0000313" key="3">
    <source>
        <dbReference type="Proteomes" id="UP001501074"/>
    </source>
</evidence>
<dbReference type="Gene3D" id="2.40.128.270">
    <property type="match status" value="1"/>
</dbReference>
<dbReference type="Pfam" id="PF03724">
    <property type="entry name" value="META"/>
    <property type="match status" value="1"/>
</dbReference>
<evidence type="ECO:0000259" key="1">
    <source>
        <dbReference type="Pfam" id="PF03724"/>
    </source>
</evidence>
<accession>A0ABP7AP01</accession>
<dbReference type="Proteomes" id="UP001501074">
    <property type="component" value="Unassembled WGS sequence"/>
</dbReference>
<evidence type="ECO:0000313" key="2">
    <source>
        <dbReference type="EMBL" id="GAA3636516.1"/>
    </source>
</evidence>
<name>A0ABP7AP01_9ACTN</name>